<dbReference type="EMBL" id="LT559118">
    <property type="protein sequence ID" value="SBO91185.1"/>
    <property type="molecule type" value="Genomic_DNA"/>
</dbReference>
<sequence>MTLARFPSGRVDGRRADQAGGGVLEVPANAWKASSISPRFKGPHAP</sequence>
<organism evidence="2">
    <name type="scientific">Nonomuraea gerenzanensis</name>
    <dbReference type="NCBI Taxonomy" id="93944"/>
    <lineage>
        <taxon>Bacteria</taxon>
        <taxon>Bacillati</taxon>
        <taxon>Actinomycetota</taxon>
        <taxon>Actinomycetes</taxon>
        <taxon>Streptosporangiales</taxon>
        <taxon>Streptosporangiaceae</taxon>
        <taxon>Nonomuraea</taxon>
    </lineage>
</organism>
<evidence type="ECO:0000256" key="1">
    <source>
        <dbReference type="SAM" id="MobiDB-lite"/>
    </source>
</evidence>
<gene>
    <name evidence="2" type="ORF">BN4615_P699</name>
</gene>
<feature type="region of interest" description="Disordered" evidence="1">
    <location>
        <begin position="1"/>
        <end position="22"/>
    </location>
</feature>
<evidence type="ECO:0000313" key="2">
    <source>
        <dbReference type="EMBL" id="SBO91185.1"/>
    </source>
</evidence>
<accession>A0A1M4DX70</accession>
<proteinExistence type="predicted"/>
<reference evidence="2" key="1">
    <citation type="submission" date="2016-04" db="EMBL/GenBank/DDBJ databases">
        <authorList>
            <person name="Evans L.H."/>
            <person name="Alamgir A."/>
            <person name="Owens N."/>
            <person name="Weber N.D."/>
            <person name="Virtaneva K."/>
            <person name="Barbian K."/>
            <person name="Babar A."/>
            <person name="Rosenke K."/>
        </authorList>
    </citation>
    <scope>NUCLEOTIDE SEQUENCE</scope>
    <source>
        <strain evidence="2">Nono1</strain>
    </source>
</reference>
<dbReference type="AlphaFoldDB" id="A0A1M4DX70"/>
<name>A0A1M4DX70_9ACTN</name>
<protein>
    <submittedName>
        <fullName evidence="2">Uncharacterized protein</fullName>
    </submittedName>
</protein>